<proteinExistence type="predicted"/>
<evidence type="ECO:0000313" key="3">
    <source>
        <dbReference type="Proteomes" id="UP000527355"/>
    </source>
</evidence>
<sequence>MWSRFHPVFFCFFYSYPLKRFWKNSGVQKFLASRLLVVGETRVPTPRSPWAETPTPPTEELGPGPRQEGGQTRGAWGRCPGSMRKDTWGETRSLGPGGWMKRAQWDSKALQPHGTEALGKGRKCASVAAHPLFSSFLLLPLLPPGR</sequence>
<feature type="region of interest" description="Disordered" evidence="1">
    <location>
        <begin position="44"/>
        <end position="97"/>
    </location>
</feature>
<comment type="caution">
    <text evidence="2">The sequence shown here is derived from an EMBL/GenBank/DDBJ whole genome shotgun (WGS) entry which is preliminary data.</text>
</comment>
<dbReference type="EMBL" id="JABWUV010000070">
    <property type="protein sequence ID" value="KAF6266922.1"/>
    <property type="molecule type" value="Genomic_DNA"/>
</dbReference>
<dbReference type="AlphaFoldDB" id="A0A7J7QSK8"/>
<gene>
    <name evidence="2" type="ORF">mMyoMyo1_012003</name>
</gene>
<name>A0A7J7QSK8_MYOMY</name>
<evidence type="ECO:0000313" key="2">
    <source>
        <dbReference type="EMBL" id="KAF6266922.1"/>
    </source>
</evidence>
<dbReference type="Proteomes" id="UP000527355">
    <property type="component" value="Unassembled WGS sequence"/>
</dbReference>
<organism evidence="2 3">
    <name type="scientific">Myotis myotis</name>
    <name type="common">Greater mouse-eared bat</name>
    <name type="synonym">Vespertilio myotis</name>
    <dbReference type="NCBI Taxonomy" id="51298"/>
    <lineage>
        <taxon>Eukaryota</taxon>
        <taxon>Metazoa</taxon>
        <taxon>Chordata</taxon>
        <taxon>Craniata</taxon>
        <taxon>Vertebrata</taxon>
        <taxon>Euteleostomi</taxon>
        <taxon>Mammalia</taxon>
        <taxon>Eutheria</taxon>
        <taxon>Laurasiatheria</taxon>
        <taxon>Chiroptera</taxon>
        <taxon>Yangochiroptera</taxon>
        <taxon>Vespertilionidae</taxon>
        <taxon>Myotis</taxon>
    </lineage>
</organism>
<protein>
    <submittedName>
        <fullName evidence="2">Uncharacterized protein</fullName>
    </submittedName>
</protein>
<evidence type="ECO:0000256" key="1">
    <source>
        <dbReference type="SAM" id="MobiDB-lite"/>
    </source>
</evidence>
<accession>A0A7J7QSK8</accession>
<keyword evidence="3" id="KW-1185">Reference proteome</keyword>
<reference evidence="2 3" key="1">
    <citation type="journal article" date="2020" name="Nature">
        <title>Six reference-quality genomes reveal evolution of bat adaptations.</title>
        <authorList>
            <person name="Jebb D."/>
            <person name="Huang Z."/>
            <person name="Pippel M."/>
            <person name="Hughes G.M."/>
            <person name="Lavrichenko K."/>
            <person name="Devanna P."/>
            <person name="Winkler S."/>
            <person name="Jermiin L.S."/>
            <person name="Skirmuntt E.C."/>
            <person name="Katzourakis A."/>
            <person name="Burkitt-Gray L."/>
            <person name="Ray D.A."/>
            <person name="Sullivan K.A.M."/>
            <person name="Roscito J.G."/>
            <person name="Kirilenko B.M."/>
            <person name="Davalos L.M."/>
            <person name="Corthals A.P."/>
            <person name="Power M.L."/>
            <person name="Jones G."/>
            <person name="Ransome R.D."/>
            <person name="Dechmann D.K.N."/>
            <person name="Locatelli A.G."/>
            <person name="Puechmaille S.J."/>
            <person name="Fedrigo O."/>
            <person name="Jarvis E.D."/>
            <person name="Hiller M."/>
            <person name="Vernes S.C."/>
            <person name="Myers E.W."/>
            <person name="Teeling E.C."/>
        </authorList>
    </citation>
    <scope>NUCLEOTIDE SEQUENCE [LARGE SCALE GENOMIC DNA]</scope>
    <source>
        <strain evidence="2">MMyoMyo1</strain>
        <tissue evidence="2">Flight muscle</tissue>
    </source>
</reference>